<proteinExistence type="predicted"/>
<sequence length="230" mass="25966">MILRALFSICALILSLSVHGAVDLTGVWMLSGPGTESEILLTEEGLRIQGEYDLLADDPSLYCVPASVARIWANPTALIKIEQTEDHLLISYELFDLRRDIPIGDVSVMPGLPSTKNLQGTYFQEMGSSFAHHEGDRLIIESRNHASGYIRTSRGIPQSENTITLEELRVEEGMLHIRHTYMDDILFEKPLVLEYSFRLTDATDVLPYECTESNYDWFNELNAKNDGELQ</sequence>
<organism evidence="2 3">
    <name type="scientific">SAR86 cluster bacterium</name>
    <dbReference type="NCBI Taxonomy" id="2030880"/>
    <lineage>
        <taxon>Bacteria</taxon>
        <taxon>Pseudomonadati</taxon>
        <taxon>Pseudomonadota</taxon>
        <taxon>Gammaproteobacteria</taxon>
        <taxon>SAR86 cluster</taxon>
    </lineage>
</organism>
<reference evidence="3" key="1">
    <citation type="submission" date="2017-08" db="EMBL/GenBank/DDBJ databases">
        <title>A dynamic microbial community with high functional redundancy inhabits the cold, oxic subseafloor aquifer.</title>
        <authorList>
            <person name="Tully B.J."/>
            <person name="Wheat C.G."/>
            <person name="Glazer B.T."/>
            <person name="Huber J.A."/>
        </authorList>
    </citation>
    <scope>NUCLEOTIDE SEQUENCE [LARGE SCALE GENOMIC DNA]</scope>
</reference>
<dbReference type="Proteomes" id="UP000218327">
    <property type="component" value="Unassembled WGS sequence"/>
</dbReference>
<evidence type="ECO:0000313" key="3">
    <source>
        <dbReference type="Proteomes" id="UP000218327"/>
    </source>
</evidence>
<name>A0A2A5B7L1_9GAMM</name>
<evidence type="ECO:0000256" key="1">
    <source>
        <dbReference type="SAM" id="SignalP"/>
    </source>
</evidence>
<feature type="signal peptide" evidence="1">
    <location>
        <begin position="1"/>
        <end position="20"/>
    </location>
</feature>
<gene>
    <name evidence="2" type="ORF">COA96_03055</name>
</gene>
<accession>A0A2A5B7L1</accession>
<evidence type="ECO:0000313" key="2">
    <source>
        <dbReference type="EMBL" id="PCJ27492.1"/>
    </source>
</evidence>
<protein>
    <submittedName>
        <fullName evidence="2">Uncharacterized protein</fullName>
    </submittedName>
</protein>
<feature type="chain" id="PRO_5013173112" evidence="1">
    <location>
        <begin position="21"/>
        <end position="230"/>
    </location>
</feature>
<comment type="caution">
    <text evidence="2">The sequence shown here is derived from an EMBL/GenBank/DDBJ whole genome shotgun (WGS) entry which is preliminary data.</text>
</comment>
<dbReference type="AlphaFoldDB" id="A0A2A5B7L1"/>
<dbReference type="EMBL" id="NVVJ01000006">
    <property type="protein sequence ID" value="PCJ27492.1"/>
    <property type="molecule type" value="Genomic_DNA"/>
</dbReference>
<keyword evidence="1" id="KW-0732">Signal</keyword>